<protein>
    <submittedName>
        <fullName evidence="2">Uncharacterized protein</fullName>
    </submittedName>
</protein>
<keyword evidence="1" id="KW-0732">Signal</keyword>
<gene>
    <name evidence="2" type="ORF">KFK14_00350</name>
</gene>
<dbReference type="KEGG" id="spph:KFK14_00350"/>
<reference evidence="2" key="1">
    <citation type="submission" date="2021-04" db="EMBL/GenBank/DDBJ databases">
        <title>Isolation of p-tert-butylphenol degrading bacteria Sphingobium phenoxybenzoativorans Tas13 from active sludge.</title>
        <authorList>
            <person name="Li Y."/>
        </authorList>
    </citation>
    <scope>NUCLEOTIDE SEQUENCE</scope>
    <source>
        <strain evidence="2">Tas13</strain>
    </source>
</reference>
<accession>A0A975K740</accession>
<evidence type="ECO:0000313" key="2">
    <source>
        <dbReference type="EMBL" id="QUT05999.1"/>
    </source>
</evidence>
<proteinExistence type="predicted"/>
<feature type="chain" id="PRO_5037054828" evidence="1">
    <location>
        <begin position="20"/>
        <end position="279"/>
    </location>
</feature>
<dbReference type="Proteomes" id="UP000681425">
    <property type="component" value="Chromosome"/>
</dbReference>
<evidence type="ECO:0000313" key="3">
    <source>
        <dbReference type="Proteomes" id="UP000681425"/>
    </source>
</evidence>
<dbReference type="AlphaFoldDB" id="A0A975K740"/>
<feature type="signal peptide" evidence="1">
    <location>
        <begin position="1"/>
        <end position="19"/>
    </location>
</feature>
<dbReference type="EMBL" id="CP073910">
    <property type="protein sequence ID" value="QUT05999.1"/>
    <property type="molecule type" value="Genomic_DNA"/>
</dbReference>
<evidence type="ECO:0000256" key="1">
    <source>
        <dbReference type="SAM" id="SignalP"/>
    </source>
</evidence>
<sequence length="279" mass="31006">MTFRNAVLGVALIPLACSAAPQENFSAEMLRRIQTAMPDARLSLKQDEPLVIVQRKSGEREEGEINLHRIHNYCAHAAASDCEAAKAEFVTKISQKLPEMTPASLRLVVRDQQYLEYLNNNGKGGPSAWGVFEPIGEDLYAVLASDSDNAIRIVGNKDLGELGLTRQQAWTFARKQTEERLPKIPTAQQLAEAPVAFEAEEYLASLLIDRDSWSRLSEAVGPDLFVTAVSDQFVFVAMRPDGTSFDEFKKVVANDCAAQQRCVSPNIYRFRGGKWMIAR</sequence>
<dbReference type="RefSeq" id="WP_212609469.1">
    <property type="nucleotide sequence ID" value="NZ_CP073910.1"/>
</dbReference>
<name>A0A975K740_9SPHN</name>
<organism evidence="2 3">
    <name type="scientific">Sphingobium phenoxybenzoativorans</name>
    <dbReference type="NCBI Taxonomy" id="1592790"/>
    <lineage>
        <taxon>Bacteria</taxon>
        <taxon>Pseudomonadati</taxon>
        <taxon>Pseudomonadota</taxon>
        <taxon>Alphaproteobacteria</taxon>
        <taxon>Sphingomonadales</taxon>
        <taxon>Sphingomonadaceae</taxon>
        <taxon>Sphingobium</taxon>
    </lineage>
</organism>
<keyword evidence="3" id="KW-1185">Reference proteome</keyword>